<name>A0ABP0GSE7_CLALP</name>
<dbReference type="PANTHER" id="PTHR16220">
    <property type="entry name" value="WD REPEAT PROTEIN 8-RELATED"/>
    <property type="match status" value="1"/>
</dbReference>
<protein>
    <recommendedName>
        <fullName evidence="3">WD repeat-containing protein WRAP73</fullName>
    </recommendedName>
</protein>
<dbReference type="InterPro" id="IPR036322">
    <property type="entry name" value="WD40_repeat_dom_sf"/>
</dbReference>
<reference evidence="1 2" key="1">
    <citation type="submission" date="2024-02" db="EMBL/GenBank/DDBJ databases">
        <authorList>
            <person name="Daric V."/>
            <person name="Darras S."/>
        </authorList>
    </citation>
    <scope>NUCLEOTIDE SEQUENCE [LARGE SCALE GENOMIC DNA]</scope>
</reference>
<dbReference type="InterPro" id="IPR015943">
    <property type="entry name" value="WD40/YVTN_repeat-like_dom_sf"/>
</dbReference>
<dbReference type="SMART" id="SM00320">
    <property type="entry name" value="WD40"/>
    <property type="match status" value="6"/>
</dbReference>
<evidence type="ECO:0008006" key="3">
    <source>
        <dbReference type="Google" id="ProtNLM"/>
    </source>
</evidence>
<dbReference type="EMBL" id="CAWYQH010000141">
    <property type="protein sequence ID" value="CAK8694465.1"/>
    <property type="molecule type" value="Genomic_DNA"/>
</dbReference>
<comment type="caution">
    <text evidence="1">The sequence shown here is derived from an EMBL/GenBank/DDBJ whole genome shotgun (WGS) entry which is preliminary data.</text>
</comment>
<dbReference type="PANTHER" id="PTHR16220:SF0">
    <property type="entry name" value="WD REPEAT-CONTAINING PROTEIN WRAP73"/>
    <property type="match status" value="1"/>
</dbReference>
<gene>
    <name evidence="1" type="ORF">CVLEPA_LOCUS27835</name>
</gene>
<dbReference type="SUPFAM" id="SSF69322">
    <property type="entry name" value="Tricorn protease domain 2"/>
    <property type="match status" value="1"/>
</dbReference>
<dbReference type="InterPro" id="IPR001680">
    <property type="entry name" value="WD40_rpt"/>
</dbReference>
<dbReference type="Gene3D" id="2.130.10.10">
    <property type="entry name" value="YVTN repeat-like/Quinoprotein amine dehydrogenase"/>
    <property type="match status" value="3"/>
</dbReference>
<dbReference type="InterPro" id="IPR052778">
    <property type="entry name" value="Centrosome-WD_assoc"/>
</dbReference>
<accession>A0ABP0GSE7</accession>
<sequence>MNFSELFKQSQFHCKFSPDGQYVVTCVSYKVIVRSVDTLQILRLYTCLDAVQNIEWSSDSAFLLCAMYKRGICQVWSVEHPDWTCKIDEGSAGLTHAQWSPDGRHVLTTASFNLRITVWSLVNKSISYIRYVKNSKDCLSFTDNGKYLALAESRKCRDCVSIFEVESWQLLKLFETDTEDLSGLKWSPDGRVICVWDHCLWYKLLIYTMDGRCLTTYKAYDWALGVKRVTWSPTSQFLAVGSYDQKVRILNHITWKSISEFSHISNIQSTNAVVYSESETKPSLPRTENTLIASPPIFSTQSKYEFLSPPIQIPSVQPDPEKPNPKIGVGWLEFSPDNKFLATIDDSMKTAVHIWSMLKLSLYVVLLQASPIKCARWDPHTSRLALCTGNDKLYLWSPSGSVSVQVPISATFHVHSLKWHPSAESLLLMSKDQMCICYLEKKERDKEIDN</sequence>
<dbReference type="Pfam" id="PF00400">
    <property type="entry name" value="WD40"/>
    <property type="match status" value="1"/>
</dbReference>
<dbReference type="SUPFAM" id="SSF50978">
    <property type="entry name" value="WD40 repeat-like"/>
    <property type="match status" value="1"/>
</dbReference>
<proteinExistence type="predicted"/>
<evidence type="ECO:0000313" key="1">
    <source>
        <dbReference type="EMBL" id="CAK8694465.1"/>
    </source>
</evidence>
<evidence type="ECO:0000313" key="2">
    <source>
        <dbReference type="Proteomes" id="UP001642483"/>
    </source>
</evidence>
<dbReference type="Proteomes" id="UP001642483">
    <property type="component" value="Unassembled WGS sequence"/>
</dbReference>
<organism evidence="1 2">
    <name type="scientific">Clavelina lepadiformis</name>
    <name type="common">Light-bulb sea squirt</name>
    <name type="synonym">Ascidia lepadiformis</name>
    <dbReference type="NCBI Taxonomy" id="159417"/>
    <lineage>
        <taxon>Eukaryota</taxon>
        <taxon>Metazoa</taxon>
        <taxon>Chordata</taxon>
        <taxon>Tunicata</taxon>
        <taxon>Ascidiacea</taxon>
        <taxon>Aplousobranchia</taxon>
        <taxon>Clavelinidae</taxon>
        <taxon>Clavelina</taxon>
    </lineage>
</organism>
<keyword evidence="2" id="KW-1185">Reference proteome</keyword>